<dbReference type="InterPro" id="IPR021190">
    <property type="entry name" value="Pept_M10A"/>
</dbReference>
<evidence type="ECO:0000256" key="6">
    <source>
        <dbReference type="ARBA" id="ARBA00022833"/>
    </source>
</evidence>
<dbReference type="Gene3D" id="1.10.101.10">
    <property type="entry name" value="PGBD-like superfamily/PGBD"/>
    <property type="match status" value="1"/>
</dbReference>
<dbReference type="Pfam" id="PF00413">
    <property type="entry name" value="Peptidase_M10"/>
    <property type="match status" value="1"/>
</dbReference>
<dbReference type="PROSITE" id="PS00546">
    <property type="entry name" value="CYSTEINE_SWITCH"/>
    <property type="match status" value="1"/>
</dbReference>
<accession>A0A0M3JXZ1</accession>
<dbReference type="GO" id="GO:0008270">
    <property type="term" value="F:zinc ion binding"/>
    <property type="evidence" value="ECO:0007669"/>
    <property type="project" value="InterPro"/>
</dbReference>
<dbReference type="PIRSF" id="PIRSF001191">
    <property type="entry name" value="Peptidase_M10A_matrix"/>
    <property type="match status" value="1"/>
</dbReference>
<dbReference type="InterPro" id="IPR006026">
    <property type="entry name" value="Peptidase_Metallo"/>
</dbReference>
<dbReference type="GO" id="GO:0004222">
    <property type="term" value="F:metalloendopeptidase activity"/>
    <property type="evidence" value="ECO:0007669"/>
    <property type="project" value="InterPro"/>
</dbReference>
<dbReference type="Gene3D" id="2.110.10.10">
    <property type="entry name" value="Hemopexin-like domain"/>
    <property type="match status" value="1"/>
</dbReference>
<keyword evidence="5" id="KW-0378">Hydrolase</keyword>
<dbReference type="Pfam" id="PF01471">
    <property type="entry name" value="PG_binding_1"/>
    <property type="match status" value="1"/>
</dbReference>
<keyword evidence="8" id="KW-0865">Zymogen</keyword>
<evidence type="ECO:0000256" key="11">
    <source>
        <dbReference type="PIRSR" id="PIRSR621190-2"/>
    </source>
</evidence>
<dbReference type="GO" id="GO:0030574">
    <property type="term" value="P:collagen catabolic process"/>
    <property type="evidence" value="ECO:0007669"/>
    <property type="project" value="TreeGrafter"/>
</dbReference>
<evidence type="ECO:0000256" key="10">
    <source>
        <dbReference type="PIRSR" id="PIRSR001191-2"/>
    </source>
</evidence>
<dbReference type="PANTHER" id="PTHR10201">
    <property type="entry name" value="MATRIX METALLOPROTEINASE"/>
    <property type="match status" value="1"/>
</dbReference>
<dbReference type="InterPro" id="IPR036365">
    <property type="entry name" value="PGBD-like_sf"/>
</dbReference>
<dbReference type="SUPFAM" id="SSF50923">
    <property type="entry name" value="Hemopexin-like domain"/>
    <property type="match status" value="1"/>
</dbReference>
<reference evidence="14" key="1">
    <citation type="submission" date="2017-02" db="UniProtKB">
        <authorList>
            <consortium name="WormBaseParasite"/>
        </authorList>
    </citation>
    <scope>IDENTIFICATION</scope>
</reference>
<dbReference type="InterPro" id="IPR021158">
    <property type="entry name" value="Pept_M10A_Zn_BS"/>
</dbReference>
<evidence type="ECO:0000256" key="9">
    <source>
        <dbReference type="PIRSR" id="PIRSR001191-1"/>
    </source>
</evidence>
<keyword evidence="4" id="KW-0732">Signal</keyword>
<keyword evidence="2" id="KW-0645">Protease</keyword>
<comment type="similarity">
    <text evidence="1">Belongs to the peptidase M10A family.</text>
</comment>
<feature type="binding site" evidence="11">
    <location>
        <position position="80"/>
    </location>
    <ligand>
        <name>Ca(2+)</name>
        <dbReference type="ChEBI" id="CHEBI:29108"/>
        <label>3</label>
    </ligand>
</feature>
<dbReference type="AlphaFoldDB" id="A0A0M3JXZ1"/>
<name>A0A0M3JXZ1_ANISI</name>
<comment type="cofactor">
    <cofactor evidence="11">
        <name>Ca(2+)</name>
        <dbReference type="ChEBI" id="CHEBI:29108"/>
    </cofactor>
    <text evidence="11">Can bind about 5 Ca(2+) ions per subunit.</text>
</comment>
<protein>
    <submittedName>
        <fullName evidence="14">Matrix metalloproteinase (inferred by orthology to a C. elegans protein)</fullName>
    </submittedName>
</protein>
<dbReference type="GO" id="GO:0031012">
    <property type="term" value="C:extracellular matrix"/>
    <property type="evidence" value="ECO:0007669"/>
    <property type="project" value="InterPro"/>
</dbReference>
<proteinExistence type="inferred from homology"/>
<dbReference type="InterPro" id="IPR024079">
    <property type="entry name" value="MetalloPept_cat_dom_sf"/>
</dbReference>
<evidence type="ECO:0000259" key="13">
    <source>
        <dbReference type="SMART" id="SM00235"/>
    </source>
</evidence>
<keyword evidence="7" id="KW-0482">Metalloprotease</keyword>
<feature type="binding site" evidence="11">
    <location>
        <position position="144"/>
    </location>
    <ligand>
        <name>Zn(2+)</name>
        <dbReference type="ChEBI" id="CHEBI:29105"/>
        <label>2</label>
        <note>catalytic</note>
    </ligand>
</feature>
<dbReference type="GO" id="GO:0006508">
    <property type="term" value="P:proteolysis"/>
    <property type="evidence" value="ECO:0007669"/>
    <property type="project" value="UniProtKB-KW"/>
</dbReference>
<evidence type="ECO:0000256" key="4">
    <source>
        <dbReference type="ARBA" id="ARBA00022729"/>
    </source>
</evidence>
<dbReference type="SUPFAM" id="SSF47090">
    <property type="entry name" value="PGBD-like"/>
    <property type="match status" value="1"/>
</dbReference>
<feature type="binding site" evidence="10">
    <location>
        <position position="126"/>
    </location>
    <ligand>
        <name>Zn(2+)</name>
        <dbReference type="ChEBI" id="CHEBI:29105"/>
        <label>2</label>
        <note>catalytic</note>
    </ligand>
</feature>
<feature type="domain" description="Peptidase metallopeptidase" evidence="13">
    <location>
        <begin position="14"/>
        <end position="177"/>
    </location>
</feature>
<feature type="binding site" evidence="11">
    <location>
        <position position="99"/>
    </location>
    <ligand>
        <name>Ca(2+)</name>
        <dbReference type="ChEBI" id="CHEBI:29108"/>
        <label>3</label>
    </ligand>
</feature>
<dbReference type="SMART" id="SM00235">
    <property type="entry name" value="ZnMc"/>
    <property type="match status" value="1"/>
</dbReference>
<keyword evidence="3 10" id="KW-0479">Metal-binding</keyword>
<evidence type="ECO:0000256" key="8">
    <source>
        <dbReference type="ARBA" id="ARBA00023145"/>
    </source>
</evidence>
<evidence type="ECO:0000256" key="2">
    <source>
        <dbReference type="ARBA" id="ARBA00022670"/>
    </source>
</evidence>
<evidence type="ECO:0000256" key="12">
    <source>
        <dbReference type="SAM" id="MobiDB-lite"/>
    </source>
</evidence>
<feature type="compositionally biased region" description="Low complexity" evidence="12">
    <location>
        <begin position="201"/>
        <end position="212"/>
    </location>
</feature>
<dbReference type="WBParaSite" id="ASIM_0001327901-mRNA-1">
    <property type="protein sequence ID" value="ASIM_0001327901-mRNA-1"/>
    <property type="gene ID" value="ASIM_0001327901"/>
</dbReference>
<feature type="binding site" evidence="11">
    <location>
        <position position="102"/>
    </location>
    <ligand>
        <name>Ca(2+)</name>
        <dbReference type="ChEBI" id="CHEBI:29108"/>
        <label>1</label>
    </ligand>
</feature>
<feature type="active site" evidence="9">
    <location>
        <position position="127"/>
    </location>
</feature>
<feature type="binding site" evidence="11">
    <location>
        <position position="102"/>
    </location>
    <ligand>
        <name>Ca(2+)</name>
        <dbReference type="ChEBI" id="CHEBI:29108"/>
        <label>3</label>
    </ligand>
</feature>
<dbReference type="InterPro" id="IPR002477">
    <property type="entry name" value="Peptidoglycan-bd-like"/>
</dbReference>
<dbReference type="InterPro" id="IPR036366">
    <property type="entry name" value="PGBDSf"/>
</dbReference>
<evidence type="ECO:0000256" key="5">
    <source>
        <dbReference type="ARBA" id="ARBA00022801"/>
    </source>
</evidence>
<dbReference type="InterPro" id="IPR036375">
    <property type="entry name" value="Hemopexin-like_dom_sf"/>
</dbReference>
<comment type="cofactor">
    <cofactor evidence="11">
        <name>Zn(2+)</name>
        <dbReference type="ChEBI" id="CHEBI:29105"/>
    </cofactor>
    <text evidence="11">Binds 2 Zn(2+) ions per subunit.</text>
</comment>
<feature type="binding site" evidence="11">
    <location>
        <position position="97"/>
    </location>
    <ligand>
        <name>Zn(2+)</name>
        <dbReference type="ChEBI" id="CHEBI:29105"/>
        <label>1</label>
    </ligand>
</feature>
<dbReference type="PANTHER" id="PTHR10201:SF329">
    <property type="entry name" value="MATRIX METALLOPROTEINASE-C"/>
    <property type="match status" value="1"/>
</dbReference>
<keyword evidence="11" id="KW-0106">Calcium</keyword>
<feature type="region of interest" description="Disordered" evidence="12">
    <location>
        <begin position="177"/>
        <end position="212"/>
    </location>
</feature>
<sequence>LTKFGYVSTSNVQLAAVPPGSVGLDRDVGYSTMKDALIKFQEFAGLRQTGELDDETREKMAQPRCGVPDVAAISWGRARGRGGVLAHATMPPNGMLHFDEDENWVLMDADRISRYGYTDLLSVAIHESGHTLGLDHSRDENAIMAPFYQETVDAYGRYKMPRLTTDDITKIQEIYGPRIGSPPALKPDGTFVPTSQPTRPPSFDGSRGSSSHGDGGFFDRIKSFFGFGYDEVTSGSAGGQPEDSGWRSSDSDVLILDTDDADESSDEPSCPQDVDGITTGESLQANPFFDTRSSILKVAVDGAEYLFSGSKVYKISKDHVVKVYSLKQLFPKSPPYVQAALTVPKTHTTLLFQHGQVYAYTHSKGGFTLEQHYPKRLPATLDFSPMGAFVWADGRQVLVNAHDFAVYDEYWNKATFQDKIYKYFENFPNQPLRGAIVDGNEITIFTNSHVYKYDVQQRRPVGKPVPLRAYLNCQ</sequence>
<feature type="binding site" evidence="10">
    <location>
        <position position="136"/>
    </location>
    <ligand>
        <name>Zn(2+)</name>
        <dbReference type="ChEBI" id="CHEBI:29105"/>
        <label>2</label>
        <note>catalytic</note>
    </ligand>
</feature>
<dbReference type="Gene3D" id="3.40.390.10">
    <property type="entry name" value="Collagenase (Catalytic Domain)"/>
    <property type="match status" value="1"/>
</dbReference>
<dbReference type="GO" id="GO:0005615">
    <property type="term" value="C:extracellular space"/>
    <property type="evidence" value="ECO:0007669"/>
    <property type="project" value="TreeGrafter"/>
</dbReference>
<dbReference type="GO" id="GO:0030198">
    <property type="term" value="P:extracellular matrix organization"/>
    <property type="evidence" value="ECO:0007669"/>
    <property type="project" value="TreeGrafter"/>
</dbReference>
<evidence type="ECO:0000256" key="1">
    <source>
        <dbReference type="ARBA" id="ARBA00010370"/>
    </source>
</evidence>
<evidence type="ECO:0000313" key="14">
    <source>
        <dbReference type="WBParaSite" id="ASIM_0001327901-mRNA-1"/>
    </source>
</evidence>
<organism evidence="14">
    <name type="scientific">Anisakis simplex</name>
    <name type="common">Herring worm</name>
    <dbReference type="NCBI Taxonomy" id="6269"/>
    <lineage>
        <taxon>Eukaryota</taxon>
        <taxon>Metazoa</taxon>
        <taxon>Ecdysozoa</taxon>
        <taxon>Nematoda</taxon>
        <taxon>Chromadorea</taxon>
        <taxon>Rhabditida</taxon>
        <taxon>Spirurina</taxon>
        <taxon>Ascaridomorpha</taxon>
        <taxon>Ascaridoidea</taxon>
        <taxon>Anisakidae</taxon>
        <taxon>Anisakis</taxon>
        <taxon>Anisakis simplex complex</taxon>
    </lineage>
</organism>
<evidence type="ECO:0000256" key="7">
    <source>
        <dbReference type="ARBA" id="ARBA00023049"/>
    </source>
</evidence>
<evidence type="ECO:0000256" key="3">
    <source>
        <dbReference type="ARBA" id="ARBA00022723"/>
    </source>
</evidence>
<dbReference type="SUPFAM" id="SSF55486">
    <property type="entry name" value="Metalloproteases ('zincins'), catalytic domain"/>
    <property type="match status" value="1"/>
</dbReference>
<feature type="binding site" evidence="10">
    <location>
        <position position="130"/>
    </location>
    <ligand>
        <name>Zn(2+)</name>
        <dbReference type="ChEBI" id="CHEBI:29105"/>
        <label>2</label>
        <note>catalytic</note>
    </ligand>
</feature>
<feature type="binding site" evidence="11">
    <location>
        <position position="87"/>
    </location>
    <ligand>
        <name>Zn(2+)</name>
        <dbReference type="ChEBI" id="CHEBI:29105"/>
        <label>1</label>
    </ligand>
</feature>
<keyword evidence="6 10" id="KW-0862">Zinc</keyword>
<dbReference type="InterPro" id="IPR001818">
    <property type="entry name" value="Pept_M10_metallopeptidase"/>
</dbReference>